<proteinExistence type="predicted"/>
<dbReference type="InterPro" id="IPR035943">
    <property type="entry name" value="XisI-like_sf"/>
</dbReference>
<dbReference type="SUPFAM" id="SSF143847">
    <property type="entry name" value="XisI-like"/>
    <property type="match status" value="1"/>
</dbReference>
<reference evidence="1 2" key="1">
    <citation type="submission" date="2020-10" db="EMBL/GenBank/DDBJ databases">
        <authorList>
            <person name="Castelo-Branco R."/>
            <person name="Eusebio N."/>
            <person name="Adriana R."/>
            <person name="Vieira A."/>
            <person name="Brugerolle De Fraissinette N."/>
            <person name="Rezende De Castro R."/>
            <person name="Schneider M.P."/>
            <person name="Vasconcelos V."/>
            <person name="Leao P.N."/>
        </authorList>
    </citation>
    <scope>NUCLEOTIDE SEQUENCE [LARGE SCALE GENOMIC DNA]</scope>
    <source>
        <strain evidence="1 2">LEGE 06226</strain>
    </source>
</reference>
<evidence type="ECO:0000313" key="2">
    <source>
        <dbReference type="Proteomes" id="UP000640725"/>
    </source>
</evidence>
<gene>
    <name evidence="1" type="ORF">IQ236_25770</name>
</gene>
<organism evidence="1 2">
    <name type="scientific">Planktothrix mougeotii LEGE 06226</name>
    <dbReference type="NCBI Taxonomy" id="1828728"/>
    <lineage>
        <taxon>Bacteria</taxon>
        <taxon>Bacillati</taxon>
        <taxon>Cyanobacteriota</taxon>
        <taxon>Cyanophyceae</taxon>
        <taxon>Oscillatoriophycideae</taxon>
        <taxon>Oscillatoriales</taxon>
        <taxon>Microcoleaceae</taxon>
        <taxon>Planktothrix</taxon>
    </lineage>
</organism>
<keyword evidence="2" id="KW-1185">Reference proteome</keyword>
<accession>A0ABR9UJI3</accession>
<protein>
    <submittedName>
        <fullName evidence="1">Uncharacterized protein</fullName>
    </submittedName>
</protein>
<sequence length="26" mass="2893">MGVPTSDIILGFYSPVNRQFSRYGMG</sequence>
<dbReference type="Proteomes" id="UP000640725">
    <property type="component" value="Unassembled WGS sequence"/>
</dbReference>
<name>A0ABR9UJI3_9CYAN</name>
<dbReference type="EMBL" id="JADEWU010000111">
    <property type="protein sequence ID" value="MBE9146607.1"/>
    <property type="molecule type" value="Genomic_DNA"/>
</dbReference>
<evidence type="ECO:0000313" key="1">
    <source>
        <dbReference type="EMBL" id="MBE9146607.1"/>
    </source>
</evidence>
<comment type="caution">
    <text evidence="1">The sequence shown here is derived from an EMBL/GenBank/DDBJ whole genome shotgun (WGS) entry which is preliminary data.</text>
</comment>